<dbReference type="Gene3D" id="3.30.1240.10">
    <property type="match status" value="1"/>
</dbReference>
<dbReference type="InterPro" id="IPR023214">
    <property type="entry name" value="HAD_sf"/>
</dbReference>
<comment type="caution">
    <text evidence="1">The sequence shown here is derived from an EMBL/GenBank/DDBJ whole genome shotgun (WGS) entry which is preliminary data.</text>
</comment>
<dbReference type="GO" id="GO:0016791">
    <property type="term" value="F:phosphatase activity"/>
    <property type="evidence" value="ECO:0007669"/>
    <property type="project" value="TreeGrafter"/>
</dbReference>
<organism evidence="1 2">
    <name type="scientific">Paenibacillus woosongensis</name>
    <dbReference type="NCBI Taxonomy" id="307580"/>
    <lineage>
        <taxon>Bacteria</taxon>
        <taxon>Bacillati</taxon>
        <taxon>Bacillota</taxon>
        <taxon>Bacilli</taxon>
        <taxon>Bacillales</taxon>
        <taxon>Paenibacillaceae</taxon>
        <taxon>Paenibacillus</taxon>
    </lineage>
</organism>
<keyword evidence="1" id="KW-0378">Hydrolase</keyword>
<dbReference type="Pfam" id="PF08282">
    <property type="entry name" value="Hydrolase_3"/>
    <property type="match status" value="1"/>
</dbReference>
<dbReference type="GO" id="GO:0005829">
    <property type="term" value="C:cytosol"/>
    <property type="evidence" value="ECO:0007669"/>
    <property type="project" value="TreeGrafter"/>
</dbReference>
<gene>
    <name evidence="1" type="ORF">GNP95_24485</name>
</gene>
<protein>
    <submittedName>
        <fullName evidence="1">HAD hydrolase family protein</fullName>
    </submittedName>
</protein>
<dbReference type="AlphaFoldDB" id="A0A7X3CRE6"/>
<dbReference type="InterPro" id="IPR036412">
    <property type="entry name" value="HAD-like_sf"/>
</dbReference>
<evidence type="ECO:0000313" key="2">
    <source>
        <dbReference type="Proteomes" id="UP000447876"/>
    </source>
</evidence>
<name>A0A7X3CRE6_9BACL</name>
<dbReference type="Proteomes" id="UP000447876">
    <property type="component" value="Unassembled WGS sequence"/>
</dbReference>
<accession>A0A7X3CRE6</accession>
<sequence>MNMLKPLYITDLDGTLLRSDLKLSDYTRTVMNRAIHEGVNLTYCTARTYTAARSLLSGIQFRLPAILLNGAIMVDPTEHKPIICNNLAFEIAADIIDKGNKYNLLPIVLNYDNIQETVMHFGLQNQAQCNLIKQLKAWHHPVSQQSRLMPSDTLLNLFFIAPYEQLLPFQEWIDSTYRDSVDVLIFEDSYNKGFFNLQISNPRGNKGLMVQELAAFLGIPLSATTVFGDHVNDLSMFAVAGRKIAVGNAHESVMQIADESILSNDEDGVAKYLGELIS</sequence>
<dbReference type="PANTHER" id="PTHR10000">
    <property type="entry name" value="PHOSPHOSERINE PHOSPHATASE"/>
    <property type="match status" value="1"/>
</dbReference>
<proteinExistence type="predicted"/>
<evidence type="ECO:0000313" key="1">
    <source>
        <dbReference type="EMBL" id="MUG48105.1"/>
    </source>
</evidence>
<dbReference type="GO" id="GO:0000287">
    <property type="term" value="F:magnesium ion binding"/>
    <property type="evidence" value="ECO:0007669"/>
    <property type="project" value="TreeGrafter"/>
</dbReference>
<dbReference type="PANTHER" id="PTHR10000:SF8">
    <property type="entry name" value="HAD SUPERFAMILY HYDROLASE-LIKE, TYPE 3"/>
    <property type="match status" value="1"/>
</dbReference>
<dbReference type="EMBL" id="WNZW01000020">
    <property type="protein sequence ID" value="MUG48105.1"/>
    <property type="molecule type" value="Genomic_DNA"/>
</dbReference>
<dbReference type="SUPFAM" id="SSF56784">
    <property type="entry name" value="HAD-like"/>
    <property type="match status" value="1"/>
</dbReference>
<reference evidence="1 2" key="1">
    <citation type="submission" date="2019-11" db="EMBL/GenBank/DDBJ databases">
        <title>Draft genome sequences of five Paenibacillus species of dairy origin.</title>
        <authorList>
            <person name="Olajide A.M."/>
            <person name="Chen S."/>
            <person name="Lapointe G."/>
        </authorList>
    </citation>
    <scope>NUCLEOTIDE SEQUENCE [LARGE SCALE GENOMIC DNA]</scope>
    <source>
        <strain evidence="1 2">12CR55</strain>
    </source>
</reference>
<dbReference type="OrthoDB" id="9806027at2"/>
<dbReference type="Gene3D" id="3.40.50.1000">
    <property type="entry name" value="HAD superfamily/HAD-like"/>
    <property type="match status" value="1"/>
</dbReference>